<dbReference type="GO" id="GO:0140956">
    <property type="term" value="F:histone H3K79 trimethyltransferase activity"/>
    <property type="evidence" value="ECO:0007669"/>
    <property type="project" value="UniProtKB-EC"/>
</dbReference>
<evidence type="ECO:0000256" key="3">
    <source>
        <dbReference type="ARBA" id="ARBA00022853"/>
    </source>
</evidence>
<dbReference type="PANTHER" id="PTHR21451">
    <property type="entry name" value="HISTONE H3 METHYLTRANSFERASE"/>
    <property type="match status" value="1"/>
</dbReference>
<organism evidence="9">
    <name type="scientific">Pelagomonas calceolata</name>
    <dbReference type="NCBI Taxonomy" id="35677"/>
    <lineage>
        <taxon>Eukaryota</taxon>
        <taxon>Sar</taxon>
        <taxon>Stramenopiles</taxon>
        <taxon>Ochrophyta</taxon>
        <taxon>Pelagophyceae</taxon>
        <taxon>Pelagomonadales</taxon>
        <taxon>Pelagomonadaceae</taxon>
        <taxon>Pelagomonas</taxon>
    </lineage>
</organism>
<keyword evidence="6" id="KW-0539">Nucleus</keyword>
<dbReference type="Gene3D" id="3.40.50.150">
    <property type="entry name" value="Vaccinia Virus protein VP39"/>
    <property type="match status" value="1"/>
</dbReference>
<evidence type="ECO:0000256" key="2">
    <source>
        <dbReference type="ARBA" id="ARBA00020987"/>
    </source>
</evidence>
<reference evidence="9" key="1">
    <citation type="submission" date="2021-01" db="EMBL/GenBank/DDBJ databases">
        <authorList>
            <person name="Corre E."/>
            <person name="Pelletier E."/>
            <person name="Niang G."/>
            <person name="Scheremetjew M."/>
            <person name="Finn R."/>
            <person name="Kale V."/>
            <person name="Holt S."/>
            <person name="Cochrane G."/>
            <person name="Meng A."/>
            <person name="Brown T."/>
            <person name="Cohen L."/>
        </authorList>
    </citation>
    <scope>NUCLEOTIDE SEQUENCE</scope>
    <source>
        <strain evidence="9">CCMP1756</strain>
    </source>
</reference>
<dbReference type="GO" id="GO:0005634">
    <property type="term" value="C:nucleus"/>
    <property type="evidence" value="ECO:0007669"/>
    <property type="project" value="UniProtKB-SubCell"/>
</dbReference>
<gene>
    <name evidence="9" type="ORF">PCAL00307_LOCUS13114</name>
</gene>
<comment type="similarity">
    <text evidence="6">Belongs to the class I-like SAM-binding methyltransferase superfamily. DOT1 family.</text>
</comment>
<dbReference type="EMBL" id="HBIW01015216">
    <property type="protein sequence ID" value="CAE0697678.1"/>
    <property type="molecule type" value="Transcribed_RNA"/>
</dbReference>
<comment type="miscellaneous">
    <text evidence="6">In contrast to other lysine histone methyltransferases, it does not contain a SET domain, suggesting the existence of another mechanism for methylation of lysine residues of histones.</text>
</comment>
<evidence type="ECO:0000259" key="8">
    <source>
        <dbReference type="PROSITE" id="PS51569"/>
    </source>
</evidence>
<accession>A0A7S3ZY34</accession>
<comment type="catalytic activity">
    <reaction evidence="5 6">
        <text>L-lysyl(79)-[histone H3] + 3 S-adenosyl-L-methionine = N(6),N(6),N(6)-trimethyl-L-lysyl(79)-[histone H3] + 3 S-adenosyl-L-homocysteine + 3 H(+)</text>
        <dbReference type="Rhea" id="RHEA:60328"/>
        <dbReference type="Rhea" id="RHEA-COMP:15549"/>
        <dbReference type="Rhea" id="RHEA-COMP:15552"/>
        <dbReference type="ChEBI" id="CHEBI:15378"/>
        <dbReference type="ChEBI" id="CHEBI:29969"/>
        <dbReference type="ChEBI" id="CHEBI:57856"/>
        <dbReference type="ChEBI" id="CHEBI:59789"/>
        <dbReference type="ChEBI" id="CHEBI:61961"/>
        <dbReference type="EC" id="2.1.1.360"/>
    </reaction>
</comment>
<keyword evidence="6" id="KW-0489">Methyltransferase</keyword>
<feature type="compositionally biased region" description="Pro residues" evidence="7">
    <location>
        <begin position="25"/>
        <end position="35"/>
    </location>
</feature>
<evidence type="ECO:0000256" key="5">
    <source>
        <dbReference type="ARBA" id="ARBA00047770"/>
    </source>
</evidence>
<dbReference type="AlphaFoldDB" id="A0A7S3ZY34"/>
<comment type="subcellular location">
    <subcellularLocation>
        <location evidence="6">Nucleus</location>
    </subcellularLocation>
</comment>
<keyword evidence="3 6" id="KW-0156">Chromatin regulator</keyword>
<protein>
    <recommendedName>
        <fullName evidence="2 6">Histone-lysine N-methyltransferase, H3 lysine-79 specific</fullName>
        <ecNumber evidence="1 6">2.1.1.360</ecNumber>
    </recommendedName>
    <alternativeName>
        <fullName evidence="4 6">Histone H3-K79 methyltransferase</fullName>
    </alternativeName>
</protein>
<name>A0A7S3ZY34_9STRA</name>
<keyword evidence="6" id="KW-0808">Transferase</keyword>
<dbReference type="InterPro" id="IPR029063">
    <property type="entry name" value="SAM-dependent_MTases_sf"/>
</dbReference>
<sequence length="276" mass="30637">MSSSDDGEDFLGRCDPELFVQEGPAAPPAPPPAPPLQERNQAAPARRRSPAEAFYDAVFKNAADAKRESRRERDERRWTRKQSFVYGEIEYASFEATLRKIRDDLRPGQDVFYDLGSGAGRPVVAAAVLFPFRACRGVELLAGLSRLAREAKGLVEAAEWTLGHARPAVEFYEGDITDLKFHDWTADGDVVLVNSTCFDDDLLKAVADLAEGLRPGAVVITFTRPLPSPLFTIVDEELHQMSWGGATVFVQRRDGEDARTPFLERVGRERWGDVDG</sequence>
<evidence type="ECO:0000256" key="6">
    <source>
        <dbReference type="RuleBase" id="RU271113"/>
    </source>
</evidence>
<feature type="domain" description="DOT1" evidence="8">
    <location>
        <begin position="1"/>
        <end position="276"/>
    </location>
</feature>
<dbReference type="PANTHER" id="PTHR21451:SF19">
    <property type="entry name" value="ACTIVATED IN BLOCKED UNFOLDED PROTEIN RESPONSE"/>
    <property type="match status" value="1"/>
</dbReference>
<dbReference type="EC" id="2.1.1.360" evidence="1 6"/>
<dbReference type="GO" id="GO:0032259">
    <property type="term" value="P:methylation"/>
    <property type="evidence" value="ECO:0007669"/>
    <property type="project" value="UniProtKB-KW"/>
</dbReference>
<dbReference type="InterPro" id="IPR025789">
    <property type="entry name" value="DOT1_dom"/>
</dbReference>
<dbReference type="GO" id="GO:0051726">
    <property type="term" value="P:regulation of cell cycle"/>
    <property type="evidence" value="ECO:0007669"/>
    <property type="project" value="InterPro"/>
</dbReference>
<feature type="region of interest" description="Disordered" evidence="7">
    <location>
        <begin position="1"/>
        <end position="50"/>
    </location>
</feature>
<dbReference type="InterPro" id="IPR030445">
    <property type="entry name" value="H3-K79_meTrfase"/>
</dbReference>
<evidence type="ECO:0000256" key="7">
    <source>
        <dbReference type="SAM" id="MobiDB-lite"/>
    </source>
</evidence>
<dbReference type="PROSITE" id="PS51569">
    <property type="entry name" value="DOT1"/>
    <property type="match status" value="1"/>
</dbReference>
<dbReference type="Pfam" id="PF08123">
    <property type="entry name" value="DOT1"/>
    <property type="match status" value="1"/>
</dbReference>
<evidence type="ECO:0000256" key="1">
    <source>
        <dbReference type="ARBA" id="ARBA00012190"/>
    </source>
</evidence>
<proteinExistence type="inferred from homology"/>
<dbReference type="SUPFAM" id="SSF53335">
    <property type="entry name" value="S-adenosyl-L-methionine-dependent methyltransferases"/>
    <property type="match status" value="1"/>
</dbReference>
<evidence type="ECO:0000256" key="4">
    <source>
        <dbReference type="ARBA" id="ARBA00029821"/>
    </source>
</evidence>
<comment type="function">
    <text evidence="6">Histone methyltransferase that specifically trimethylates histone H3 to form H3K79me3. This methylation is required for telomere silencing and for the pachytene checkpoint during the meiotic cell cycle by allowing the recruitment of RAD9 to double strand breaks. Nucleosomes are preferred as substrate compared to free histone.</text>
</comment>
<keyword evidence="6" id="KW-0949">S-adenosyl-L-methionine</keyword>
<evidence type="ECO:0000313" key="9">
    <source>
        <dbReference type="EMBL" id="CAE0697678.1"/>
    </source>
</evidence>